<evidence type="ECO:0000313" key="3">
    <source>
        <dbReference type="EMBL" id="MCK9874940.1"/>
    </source>
</evidence>
<dbReference type="InterPro" id="IPR019692">
    <property type="entry name" value="CFP-6_PH"/>
</dbReference>
<evidence type="ECO:0000313" key="4">
    <source>
        <dbReference type="Proteomes" id="UP001201873"/>
    </source>
</evidence>
<feature type="transmembrane region" description="Helical" evidence="1">
    <location>
        <begin position="42"/>
        <end position="60"/>
    </location>
</feature>
<proteinExistence type="predicted"/>
<dbReference type="Proteomes" id="UP001201873">
    <property type="component" value="Unassembled WGS sequence"/>
</dbReference>
<keyword evidence="1" id="KW-0812">Transmembrane</keyword>
<evidence type="ECO:0000259" key="2">
    <source>
        <dbReference type="Pfam" id="PF10756"/>
    </source>
</evidence>
<reference evidence="3 4" key="1">
    <citation type="submission" date="2022-04" db="EMBL/GenBank/DDBJ databases">
        <title>Genome diversity in the genus Frankia.</title>
        <authorList>
            <person name="Carlos-Shanley C."/>
            <person name="Hahn D."/>
        </authorList>
    </citation>
    <scope>NUCLEOTIDE SEQUENCE [LARGE SCALE GENOMIC DNA]</scope>
    <source>
        <strain evidence="3 4">Ag45/Mut15</strain>
    </source>
</reference>
<keyword evidence="1" id="KW-1133">Transmembrane helix</keyword>
<organism evidence="3 4">
    <name type="scientific">Frankia umida</name>
    <dbReference type="NCBI Taxonomy" id="573489"/>
    <lineage>
        <taxon>Bacteria</taxon>
        <taxon>Bacillati</taxon>
        <taxon>Actinomycetota</taxon>
        <taxon>Actinomycetes</taxon>
        <taxon>Frankiales</taxon>
        <taxon>Frankiaceae</taxon>
        <taxon>Frankia</taxon>
    </lineage>
</organism>
<dbReference type="EMBL" id="JALKFT010000003">
    <property type="protein sequence ID" value="MCK9874940.1"/>
    <property type="molecule type" value="Genomic_DNA"/>
</dbReference>
<feature type="transmembrane region" description="Helical" evidence="1">
    <location>
        <begin position="12"/>
        <end position="30"/>
    </location>
</feature>
<sequence length="143" mass="15324">MSWSPPLWRVALYALGCTLAALVAAIGSLATRLEQLDGAGRLLLGVLAAGLGTLAVRDLLARPTLLVDAGGLTLVDGLRRRQLPWAAVLSVRAGTVTHNRRAVHLRTLEIETIDGPILLTRRQLGTDPAPIAECVEQIRRRSP</sequence>
<dbReference type="Pfam" id="PF10756">
    <property type="entry name" value="bPH_6"/>
    <property type="match status" value="1"/>
</dbReference>
<protein>
    <submittedName>
        <fullName evidence="3">PH domain-containing protein</fullName>
    </submittedName>
</protein>
<accession>A0ABT0JTQ5</accession>
<keyword evidence="1" id="KW-0472">Membrane</keyword>
<gene>
    <name evidence="3" type="ORF">MXD59_03935</name>
</gene>
<keyword evidence="4" id="KW-1185">Reference proteome</keyword>
<feature type="domain" description="Low molecular weight protein antigen 6 PH" evidence="2">
    <location>
        <begin position="62"/>
        <end position="140"/>
    </location>
</feature>
<comment type="caution">
    <text evidence="3">The sequence shown here is derived from an EMBL/GenBank/DDBJ whole genome shotgun (WGS) entry which is preliminary data.</text>
</comment>
<dbReference type="RefSeq" id="WP_248823477.1">
    <property type="nucleotide sequence ID" value="NZ_JALKFT010000003.1"/>
</dbReference>
<evidence type="ECO:0000256" key="1">
    <source>
        <dbReference type="SAM" id="Phobius"/>
    </source>
</evidence>
<name>A0ABT0JTQ5_9ACTN</name>